<keyword evidence="5" id="KW-0560">Oxidoreductase</keyword>
<evidence type="ECO:0000313" key="8">
    <source>
        <dbReference type="EMBL" id="EGS21309.1"/>
    </source>
</evidence>
<dbReference type="EMBL" id="GL988041">
    <property type="protein sequence ID" value="EGS21309.1"/>
    <property type="molecule type" value="Genomic_DNA"/>
</dbReference>
<evidence type="ECO:0000256" key="2">
    <source>
        <dbReference type="ARBA" id="ARBA00006105"/>
    </source>
</evidence>
<dbReference type="GO" id="GO:0016491">
    <property type="term" value="F:oxidoreductase activity"/>
    <property type="evidence" value="ECO:0007669"/>
    <property type="project" value="UniProtKB-KW"/>
</dbReference>
<keyword evidence="9" id="KW-1185">Reference proteome</keyword>
<comment type="similarity">
    <text evidence="2">Belongs to the flavoprotein pyridine nucleotide cytochrome reductase family.</text>
</comment>
<gene>
    <name evidence="8" type="ORF">CTHT_0031630</name>
</gene>
<dbReference type="KEGG" id="cthr:CTHT_0031630"/>
<dbReference type="CDD" id="cd06183">
    <property type="entry name" value="cyt_b5_reduct_like"/>
    <property type="match status" value="1"/>
</dbReference>
<dbReference type="OMA" id="ICERGRG"/>
<sequence length="93" mass="10837">MLETTDIRGPKRAIQYKPSGYAKHIGTGVTPMFQMIRSICEDESDPTRLNLLYANNTKADILLREELDGYMKQCPNKFRVHYILMKSLFYMSK</sequence>
<organism evidence="9">
    <name type="scientific">Chaetomium thermophilum (strain DSM 1495 / CBS 144.50 / IMI 039719)</name>
    <name type="common">Thermochaetoides thermophila</name>
    <dbReference type="NCBI Taxonomy" id="759272"/>
    <lineage>
        <taxon>Eukaryota</taxon>
        <taxon>Fungi</taxon>
        <taxon>Dikarya</taxon>
        <taxon>Ascomycota</taxon>
        <taxon>Pezizomycotina</taxon>
        <taxon>Sordariomycetes</taxon>
        <taxon>Sordariomycetidae</taxon>
        <taxon>Sordariales</taxon>
        <taxon>Chaetomiaceae</taxon>
        <taxon>Thermochaetoides</taxon>
    </lineage>
</organism>
<dbReference type="HOGENOM" id="CLU_2399467_0_0_1"/>
<evidence type="ECO:0000259" key="7">
    <source>
        <dbReference type="Pfam" id="PF00175"/>
    </source>
</evidence>
<dbReference type="InterPro" id="IPR001834">
    <property type="entry name" value="CBR-like"/>
</dbReference>
<keyword evidence="3 6" id="KW-0285">Flavoprotein</keyword>
<keyword evidence="4 6" id="KW-0274">FAD</keyword>
<evidence type="ECO:0000256" key="3">
    <source>
        <dbReference type="ARBA" id="ARBA00022630"/>
    </source>
</evidence>
<dbReference type="Pfam" id="PF00175">
    <property type="entry name" value="NAD_binding_1"/>
    <property type="match status" value="1"/>
</dbReference>
<dbReference type="PANTHER" id="PTHR19370:SF178">
    <property type="entry name" value="CYTOCHROME-B5 REDUCTASE"/>
    <property type="match status" value="1"/>
</dbReference>
<evidence type="ECO:0000256" key="6">
    <source>
        <dbReference type="PIRSR" id="PIRSR601834-1"/>
    </source>
</evidence>
<dbReference type="SUPFAM" id="SSF52343">
    <property type="entry name" value="Ferredoxin reductase-like, C-terminal NADP-linked domain"/>
    <property type="match status" value="1"/>
</dbReference>
<comment type="cofactor">
    <cofactor evidence="1 6">
        <name>FAD</name>
        <dbReference type="ChEBI" id="CHEBI:57692"/>
    </cofactor>
</comment>
<dbReference type="AlphaFoldDB" id="G0S4N4"/>
<dbReference type="eggNOG" id="KOG0534">
    <property type="taxonomic scope" value="Eukaryota"/>
</dbReference>
<dbReference type="GO" id="GO:0005783">
    <property type="term" value="C:endoplasmic reticulum"/>
    <property type="evidence" value="ECO:0007669"/>
    <property type="project" value="TreeGrafter"/>
</dbReference>
<evidence type="ECO:0000256" key="4">
    <source>
        <dbReference type="ARBA" id="ARBA00022827"/>
    </source>
</evidence>
<feature type="binding site" evidence="6">
    <location>
        <position position="30"/>
    </location>
    <ligand>
        <name>FAD</name>
        <dbReference type="ChEBI" id="CHEBI:57692"/>
    </ligand>
</feature>
<reference evidence="8 9" key="1">
    <citation type="journal article" date="2011" name="Cell">
        <title>Insight into structure and assembly of the nuclear pore complex by utilizing the genome of a eukaryotic thermophile.</title>
        <authorList>
            <person name="Amlacher S."/>
            <person name="Sarges P."/>
            <person name="Flemming D."/>
            <person name="van Noort V."/>
            <person name="Kunze R."/>
            <person name="Devos D.P."/>
            <person name="Arumugam M."/>
            <person name="Bork P."/>
            <person name="Hurt E."/>
        </authorList>
    </citation>
    <scope>NUCLEOTIDE SEQUENCE [LARGE SCALE GENOMIC DNA]</scope>
    <source>
        <strain evidence="9">DSM 1495 / CBS 144.50 / IMI 039719</strain>
    </source>
</reference>
<feature type="domain" description="Oxidoreductase FAD/NAD(P)-binding" evidence="7">
    <location>
        <begin position="26"/>
        <end position="83"/>
    </location>
</feature>
<dbReference type="GeneID" id="18257201"/>
<dbReference type="Proteomes" id="UP000008066">
    <property type="component" value="Unassembled WGS sequence"/>
</dbReference>
<dbReference type="PANTHER" id="PTHR19370">
    <property type="entry name" value="NADH-CYTOCHROME B5 REDUCTASE"/>
    <property type="match status" value="1"/>
</dbReference>
<protein>
    <recommendedName>
        <fullName evidence="7">Oxidoreductase FAD/NAD(P)-binding domain-containing protein</fullName>
    </recommendedName>
</protein>
<proteinExistence type="inferred from homology"/>
<dbReference type="RefSeq" id="XP_006693605.1">
    <property type="nucleotide sequence ID" value="XM_006693542.1"/>
</dbReference>
<dbReference type="Gene3D" id="3.40.50.80">
    <property type="entry name" value="Nucleotide-binding domain of ferredoxin-NADP reductase (FNR) module"/>
    <property type="match status" value="1"/>
</dbReference>
<name>G0S4N4_CHATD</name>
<dbReference type="InterPro" id="IPR039261">
    <property type="entry name" value="FNR_nucleotide-bd"/>
</dbReference>
<evidence type="ECO:0000256" key="5">
    <source>
        <dbReference type="ARBA" id="ARBA00023002"/>
    </source>
</evidence>
<dbReference type="OrthoDB" id="432685at2759"/>
<accession>G0S4N4</accession>
<dbReference type="STRING" id="759272.G0S4N4"/>
<evidence type="ECO:0000256" key="1">
    <source>
        <dbReference type="ARBA" id="ARBA00001974"/>
    </source>
</evidence>
<evidence type="ECO:0000313" key="9">
    <source>
        <dbReference type="Proteomes" id="UP000008066"/>
    </source>
</evidence>
<dbReference type="InterPro" id="IPR001433">
    <property type="entry name" value="OxRdtase_FAD/NAD-bd"/>
</dbReference>